<dbReference type="SUPFAM" id="SSF56935">
    <property type="entry name" value="Porins"/>
    <property type="match status" value="1"/>
</dbReference>
<accession>A0A1H3XNR2</accession>
<dbReference type="Pfam" id="PF07715">
    <property type="entry name" value="Plug"/>
    <property type="match status" value="1"/>
</dbReference>
<evidence type="ECO:0000256" key="2">
    <source>
        <dbReference type="ARBA" id="ARBA00023136"/>
    </source>
</evidence>
<dbReference type="SUPFAM" id="SSF49464">
    <property type="entry name" value="Carboxypeptidase regulatory domain-like"/>
    <property type="match status" value="1"/>
</dbReference>
<evidence type="ECO:0000313" key="7">
    <source>
        <dbReference type="EMBL" id="SEA00986.1"/>
    </source>
</evidence>
<dbReference type="Proteomes" id="UP000199041">
    <property type="component" value="Unassembled WGS sequence"/>
</dbReference>
<evidence type="ECO:0000256" key="3">
    <source>
        <dbReference type="ARBA" id="ARBA00023237"/>
    </source>
</evidence>
<dbReference type="Pfam" id="PF13715">
    <property type="entry name" value="CarbopepD_reg_2"/>
    <property type="match status" value="1"/>
</dbReference>
<dbReference type="InterPro" id="IPR011662">
    <property type="entry name" value="Secretin/TonB_short_N"/>
</dbReference>
<comment type="similarity">
    <text evidence="4">Belongs to the TonB-dependent receptor family.</text>
</comment>
<reference evidence="7 8" key="1">
    <citation type="submission" date="2016-10" db="EMBL/GenBank/DDBJ databases">
        <authorList>
            <person name="de Groot N.N."/>
        </authorList>
    </citation>
    <scope>NUCLEOTIDE SEQUENCE [LARGE SCALE GENOMIC DNA]</scope>
    <source>
        <strain evidence="7 8">Vu-144</strain>
    </source>
</reference>
<dbReference type="InterPro" id="IPR023997">
    <property type="entry name" value="TonB-dep_OMP_SusC/RagA_CS"/>
</dbReference>
<evidence type="ECO:0000259" key="5">
    <source>
        <dbReference type="Pfam" id="PF07660"/>
    </source>
</evidence>
<proteinExistence type="inferred from homology"/>
<dbReference type="Gene3D" id="2.170.130.10">
    <property type="entry name" value="TonB-dependent receptor, plug domain"/>
    <property type="match status" value="1"/>
</dbReference>
<gene>
    <name evidence="7" type="ORF">SAMN05192529_10622</name>
</gene>
<dbReference type="Gene3D" id="2.60.40.1120">
    <property type="entry name" value="Carboxypeptidase-like, regulatory domain"/>
    <property type="match status" value="1"/>
</dbReference>
<dbReference type="InterPro" id="IPR037066">
    <property type="entry name" value="Plug_dom_sf"/>
</dbReference>
<name>A0A1H3XNR2_9BACT</name>
<keyword evidence="1 4" id="KW-0813">Transport</keyword>
<dbReference type="InterPro" id="IPR023996">
    <property type="entry name" value="TonB-dep_OMP_SusC/RagA"/>
</dbReference>
<dbReference type="NCBIfam" id="TIGR04057">
    <property type="entry name" value="SusC_RagA_signa"/>
    <property type="match status" value="1"/>
</dbReference>
<dbReference type="NCBIfam" id="TIGR04056">
    <property type="entry name" value="OMP_RagA_SusC"/>
    <property type="match status" value="1"/>
</dbReference>
<evidence type="ECO:0000256" key="4">
    <source>
        <dbReference type="PROSITE-ProRule" id="PRU01360"/>
    </source>
</evidence>
<dbReference type="InterPro" id="IPR039426">
    <property type="entry name" value="TonB-dep_rcpt-like"/>
</dbReference>
<comment type="subcellular location">
    <subcellularLocation>
        <location evidence="4">Cell outer membrane</location>
        <topology evidence="4">Multi-pass membrane protein</topology>
    </subcellularLocation>
</comment>
<dbReference type="InterPro" id="IPR008969">
    <property type="entry name" value="CarboxyPept-like_regulatory"/>
</dbReference>
<keyword evidence="4" id="KW-0812">Transmembrane</keyword>
<dbReference type="RefSeq" id="WP_211481775.1">
    <property type="nucleotide sequence ID" value="NZ_FNQY01000006.1"/>
</dbReference>
<organism evidence="7 8">
    <name type="scientific">Arachidicoccus rhizosphaerae</name>
    <dbReference type="NCBI Taxonomy" id="551991"/>
    <lineage>
        <taxon>Bacteria</taxon>
        <taxon>Pseudomonadati</taxon>
        <taxon>Bacteroidota</taxon>
        <taxon>Chitinophagia</taxon>
        <taxon>Chitinophagales</taxon>
        <taxon>Chitinophagaceae</taxon>
        <taxon>Arachidicoccus</taxon>
    </lineage>
</organism>
<dbReference type="AlphaFoldDB" id="A0A1H3XNR2"/>
<dbReference type="Pfam" id="PF07660">
    <property type="entry name" value="STN"/>
    <property type="match status" value="1"/>
</dbReference>
<sequence>MDFNAFRKLMPKTGRELYKSLLVMKLITILILVACIGAHGAALSQKINLDARNIPLEDVFKVIKMQTGYHFFYEKEVLNGLPKVTVHAENANINDVLTNCFKNLPISFYISENTIGIKRKKMDEVPPTEIKVAQQVKVSGKVADSLGNPLPGVSVYLKGTKIGTTTDQNGHYSLSFPEQKAVIVFAFIGYETTEINFGDGEIINVTLKQQVSDLEQMVVIGYGSQKKESVVAAISQTTGEVLERAGGVSSIGAALTGNVPGLITTSSTGLPGEEDPQIVIRGTNSWNNTSPLILVDGVERPMNSVDINSVATVSVLKDASATAVFGSRGANGVILITTKRGQLGRASISARVNTIIKQPSKLPQKYDSYNTLALRNQVIENELNVDPDSWNQYLPEEILEKYKNPSNEEERERYPNVDWNKVLFKDYTMSHNASVDISGGTKFVKYFANVDYLHEGDIFKVYDNGRGYKPGFGFNRINVRSNLDFQLTPSTVFKTNLSGSYGVQKTPWNFSQSDYVTGLTLWLSAYSTPPDAFLPIYPDGSWGYSLVNSNLANSALNLSVGGIQQVTTARMTTDFILDQDLGMLVKGLKLSGTVSLDNTFVENNRGVNDLYNGVQMKYVDPETGAVTYKQAYDGVTNFDFQEGINWSTSAGNVGSNYRRIFYQLQLNYAKTIAGNHYITAMGLMNRNQYATGSEVPHSREDWVFRTTYSYKNKYTVEYNGAYNGSEQFAKGNRFAYFSSGGVNWVVSRENFMKSVNFVDVLKVRASVGQTGNDNINNLRWLYLNQWAHSGNALLGTSGVDAEQSSYTWYTLTSLGNEKIQWEESFKSNIGVDFELFRGLLKGKFDYFEDKRSKIFIAGTNRSVPSYFGFSAPAANLGKVNAKGYEFELHLNKNLSDALRVYVDFNMTHTQNKVIDEDDAELLPEYQKKAGKSVGQAYSYVSSGYYNTWDELYGSTQYNTNDNNKLPGNYNIIDYNGDGVIDQDDNIPYGYTGWPQNTYNTTIGFDWKGFSAFVQFYGVTNVTRQVVFSTFSGQVDIAYDEGDYWSKSASSGTVPLPRWLSTPPDYYRADQYMYDGSYLRLKNAEIAYTFGKNWRFIKKAGLENIRVYLNGDNLFLWTKMPDDRESNYAGSGWASQGAYPTLKRYNLGFNITF</sequence>
<evidence type="ECO:0000313" key="8">
    <source>
        <dbReference type="Proteomes" id="UP000199041"/>
    </source>
</evidence>
<dbReference type="EMBL" id="FNQY01000006">
    <property type="protein sequence ID" value="SEA00986.1"/>
    <property type="molecule type" value="Genomic_DNA"/>
</dbReference>
<dbReference type="STRING" id="551991.SAMN05192529_10622"/>
<evidence type="ECO:0000256" key="1">
    <source>
        <dbReference type="ARBA" id="ARBA00022448"/>
    </source>
</evidence>
<keyword evidence="4" id="KW-1134">Transmembrane beta strand</keyword>
<keyword evidence="2 4" id="KW-0472">Membrane</keyword>
<keyword evidence="3 4" id="KW-0998">Cell outer membrane</keyword>
<feature type="domain" description="TonB-dependent receptor plug" evidence="6">
    <location>
        <begin position="227"/>
        <end position="333"/>
    </location>
</feature>
<dbReference type="InterPro" id="IPR012910">
    <property type="entry name" value="Plug_dom"/>
</dbReference>
<evidence type="ECO:0000259" key="6">
    <source>
        <dbReference type="Pfam" id="PF07715"/>
    </source>
</evidence>
<dbReference type="PROSITE" id="PS52016">
    <property type="entry name" value="TONB_DEPENDENT_REC_3"/>
    <property type="match status" value="1"/>
</dbReference>
<protein>
    <submittedName>
        <fullName evidence="7">TonB-linked outer membrane protein, SusC/RagA family</fullName>
    </submittedName>
</protein>
<keyword evidence="8" id="KW-1185">Reference proteome</keyword>
<feature type="domain" description="Secretin/TonB short N-terminal" evidence="5">
    <location>
        <begin position="69"/>
        <end position="120"/>
    </location>
</feature>
<dbReference type="GO" id="GO:0009279">
    <property type="term" value="C:cell outer membrane"/>
    <property type="evidence" value="ECO:0007669"/>
    <property type="project" value="UniProtKB-SubCell"/>
</dbReference>